<dbReference type="Proteomes" id="UP001515480">
    <property type="component" value="Unassembled WGS sequence"/>
</dbReference>
<dbReference type="SMART" id="SM00239">
    <property type="entry name" value="C2"/>
    <property type="match status" value="1"/>
</dbReference>
<reference evidence="2 3" key="1">
    <citation type="journal article" date="2024" name="Science">
        <title>Giant polyketide synthase enzymes in the biosynthesis of giant marine polyether toxins.</title>
        <authorList>
            <person name="Fallon T.R."/>
            <person name="Shende V.V."/>
            <person name="Wierzbicki I.H."/>
            <person name="Pendleton A.L."/>
            <person name="Watervoot N.F."/>
            <person name="Auber R.P."/>
            <person name="Gonzalez D.J."/>
            <person name="Wisecaver J.H."/>
            <person name="Moore B.S."/>
        </authorList>
    </citation>
    <scope>NUCLEOTIDE SEQUENCE [LARGE SCALE GENOMIC DNA]</scope>
    <source>
        <strain evidence="2 3">12B1</strain>
    </source>
</reference>
<accession>A0AB34IZQ8</accession>
<dbReference type="PANTHER" id="PTHR48050">
    <property type="entry name" value="STEROL 3-BETA-GLUCOSYLTRANSFERASE"/>
    <property type="match status" value="1"/>
</dbReference>
<dbReference type="InterPro" id="IPR000008">
    <property type="entry name" value="C2_dom"/>
</dbReference>
<protein>
    <recommendedName>
        <fullName evidence="1">C2 domain-containing protein</fullName>
    </recommendedName>
</protein>
<dbReference type="SUPFAM" id="SSF53756">
    <property type="entry name" value="UDP-Glycosyltransferase/glycogen phosphorylase"/>
    <property type="match status" value="1"/>
</dbReference>
<dbReference type="PROSITE" id="PS50004">
    <property type="entry name" value="C2"/>
    <property type="match status" value="1"/>
</dbReference>
<comment type="caution">
    <text evidence="2">The sequence shown here is derived from an EMBL/GenBank/DDBJ whole genome shotgun (WGS) entry which is preliminary data.</text>
</comment>
<evidence type="ECO:0000313" key="2">
    <source>
        <dbReference type="EMBL" id="KAL1510632.1"/>
    </source>
</evidence>
<evidence type="ECO:0000259" key="1">
    <source>
        <dbReference type="PROSITE" id="PS50004"/>
    </source>
</evidence>
<dbReference type="EMBL" id="JBGBPQ010000015">
    <property type="protein sequence ID" value="KAL1510632.1"/>
    <property type="molecule type" value="Genomic_DNA"/>
</dbReference>
<dbReference type="AlphaFoldDB" id="A0AB34IZQ8"/>
<dbReference type="InterPro" id="IPR050426">
    <property type="entry name" value="Glycosyltransferase_28"/>
</dbReference>
<sequence length="671" mass="73544">MGSCLSNPMAVLSDDADPSRTLRLLVHSASRVPSLRPCAPAHTYCRLQLDGRKGPSARTSTATGRSPEWNQTLSLPCDLADAYERDVPLRLTLRSEDCLAPSGVLAHAVIKLRDLVRRPSVTLLMSDADGNAVNCGAPPAPCELTVSIVSDGASPWPTPTERPLELYPRHVMMMSRGTRGDVQPFVALAIGMAEMHGWMVTIVTELRWREWIKAKTSSVSRGRVRFLPSGGDTEKRMNIWIAQNVMFQAKSELAQWVMLGMSEADFFGSIPTFVHQLGKCQESACPVDLLMCGFTVCGAAMLCSEYYGVPLIPFVLQPSSIPSKDKRWLAIEPIESTTCCERPFTSHTALQGLKAVTEIGLPAIRRKYGLRGASTWPTLKKLNVPVLMPFREGIFTLPADFPSNFTLSDFIFLRTTHDRRHSGGTGLAAPIEAFLSSCHAKGRKVCLMSFSSMPVKAGYALGACVKMLSQSKHDHAIIFVGSRWKPRSVGAATQKRIEEFTAEGKLLEVESADFGVLFPHIDAFIVHGGLGTTVEALRTGKPVMISGCLLFDQRFWGRVCEERGVGPRTTHIRDLHRTCVKYIDNALEDNGSFARAAKAQEWGDPKDDGVATNVECVRVLLEDKGILPVKVSRCAPPDPHCWLRVELAHTPLVCAQVNAARRGNYLSPLPG</sequence>
<name>A0AB34IZQ8_PRYPA</name>
<evidence type="ECO:0000313" key="3">
    <source>
        <dbReference type="Proteomes" id="UP001515480"/>
    </source>
</evidence>
<dbReference type="Pfam" id="PF00168">
    <property type="entry name" value="C2"/>
    <property type="match status" value="1"/>
</dbReference>
<dbReference type="InterPro" id="IPR035892">
    <property type="entry name" value="C2_domain_sf"/>
</dbReference>
<dbReference type="PANTHER" id="PTHR48050:SF13">
    <property type="entry name" value="STEROL 3-BETA-GLUCOSYLTRANSFERASE UGT80A2"/>
    <property type="match status" value="1"/>
</dbReference>
<dbReference type="SUPFAM" id="SSF49562">
    <property type="entry name" value="C2 domain (Calcium/lipid-binding domain, CaLB)"/>
    <property type="match status" value="1"/>
</dbReference>
<organism evidence="2 3">
    <name type="scientific">Prymnesium parvum</name>
    <name type="common">Toxic golden alga</name>
    <dbReference type="NCBI Taxonomy" id="97485"/>
    <lineage>
        <taxon>Eukaryota</taxon>
        <taxon>Haptista</taxon>
        <taxon>Haptophyta</taxon>
        <taxon>Prymnesiophyceae</taxon>
        <taxon>Prymnesiales</taxon>
        <taxon>Prymnesiaceae</taxon>
        <taxon>Prymnesium</taxon>
    </lineage>
</organism>
<dbReference type="CDD" id="cd00030">
    <property type="entry name" value="C2"/>
    <property type="match status" value="1"/>
</dbReference>
<proteinExistence type="predicted"/>
<gene>
    <name evidence="2" type="ORF">AB1Y20_006933</name>
</gene>
<dbReference type="Gene3D" id="3.40.50.2000">
    <property type="entry name" value="Glycogen Phosphorylase B"/>
    <property type="match status" value="2"/>
</dbReference>
<keyword evidence="3" id="KW-1185">Reference proteome</keyword>
<dbReference type="Gene3D" id="2.60.40.150">
    <property type="entry name" value="C2 domain"/>
    <property type="match status" value="1"/>
</dbReference>
<feature type="domain" description="C2" evidence="1">
    <location>
        <begin position="3"/>
        <end position="125"/>
    </location>
</feature>